<keyword evidence="7" id="KW-1185">Reference proteome</keyword>
<accession>A0A9P5NPG2</accession>
<dbReference type="InterPro" id="IPR045038">
    <property type="entry name" value="AIG2-like"/>
</dbReference>
<dbReference type="CDD" id="cd06661">
    <property type="entry name" value="GGCT_like"/>
    <property type="match status" value="1"/>
</dbReference>
<dbReference type="PANTHER" id="PTHR31544:SF2">
    <property type="entry name" value="AIG2-LIKE PROTEIN D"/>
    <property type="match status" value="1"/>
</dbReference>
<evidence type="ECO:0000256" key="3">
    <source>
        <dbReference type="ARBA" id="ARBA00030602"/>
    </source>
</evidence>
<dbReference type="EMBL" id="JADNYJ010000053">
    <property type="protein sequence ID" value="KAF8899505.1"/>
    <property type="molecule type" value="Genomic_DNA"/>
</dbReference>
<feature type="signal peptide" evidence="4">
    <location>
        <begin position="1"/>
        <end position="30"/>
    </location>
</feature>
<evidence type="ECO:0000313" key="7">
    <source>
        <dbReference type="Proteomes" id="UP000724874"/>
    </source>
</evidence>
<feature type="chain" id="PRO_5040245501" description="Putative gamma-glutamylcyclotransferase" evidence="4">
    <location>
        <begin position="31"/>
        <end position="172"/>
    </location>
</feature>
<dbReference type="AlphaFoldDB" id="A0A9P5NPG2"/>
<dbReference type="Pfam" id="PF06094">
    <property type="entry name" value="GGACT"/>
    <property type="match status" value="1"/>
</dbReference>
<dbReference type="PANTHER" id="PTHR31544">
    <property type="entry name" value="AIG2-LIKE PROTEIN D"/>
    <property type="match status" value="1"/>
</dbReference>
<evidence type="ECO:0000256" key="4">
    <source>
        <dbReference type="SAM" id="SignalP"/>
    </source>
</evidence>
<dbReference type="InterPro" id="IPR009288">
    <property type="entry name" value="AIG2-like_dom"/>
</dbReference>
<dbReference type="Proteomes" id="UP000724874">
    <property type="component" value="Unassembled WGS sequence"/>
</dbReference>
<sequence>MANQTNQPTPRPLFLYGTLRALQLLACVLTSDPEELDQIRPLIQPAILRGYSCVSIVGKEFPALVVVSDDTNEKSLVHVDGLLLRPQTDLQRRKIHDFMGSAFKVIKVEPLVILKKKEHGVQIEEKVKVDADVYLWNGHLELVKGKPWSFTRFERENLAGWLEIYSGMTFST</sequence>
<evidence type="ECO:0000256" key="2">
    <source>
        <dbReference type="ARBA" id="ARBA00022679"/>
    </source>
</evidence>
<dbReference type="GO" id="GO:0016740">
    <property type="term" value="F:transferase activity"/>
    <property type="evidence" value="ECO:0007669"/>
    <property type="project" value="UniProtKB-KW"/>
</dbReference>
<keyword evidence="2" id="KW-0808">Transferase</keyword>
<proteinExistence type="inferred from homology"/>
<comment type="similarity">
    <text evidence="1">Belongs to the gamma-glutamylcyclotransferase family.</text>
</comment>
<dbReference type="InterPro" id="IPR013024">
    <property type="entry name" value="GGCT-like"/>
</dbReference>
<feature type="domain" description="Gamma-glutamylcyclotransferase AIG2-like" evidence="5">
    <location>
        <begin position="13"/>
        <end position="149"/>
    </location>
</feature>
<dbReference type="OrthoDB" id="1044435at2759"/>
<evidence type="ECO:0000256" key="1">
    <source>
        <dbReference type="ARBA" id="ARBA00008861"/>
    </source>
</evidence>
<comment type="caution">
    <text evidence="6">The sequence shown here is derived from an EMBL/GenBank/DDBJ whole genome shotgun (WGS) entry which is preliminary data.</text>
</comment>
<evidence type="ECO:0000259" key="5">
    <source>
        <dbReference type="Pfam" id="PF06094"/>
    </source>
</evidence>
<keyword evidence="4" id="KW-0732">Signal</keyword>
<evidence type="ECO:0000313" key="6">
    <source>
        <dbReference type="EMBL" id="KAF8899505.1"/>
    </source>
</evidence>
<protein>
    <recommendedName>
        <fullName evidence="3">Putative gamma-glutamylcyclotransferase</fullName>
    </recommendedName>
</protein>
<organism evidence="6 7">
    <name type="scientific">Gymnopilus junonius</name>
    <name type="common">Spectacular rustgill mushroom</name>
    <name type="synonym">Gymnopilus spectabilis subsp. junonius</name>
    <dbReference type="NCBI Taxonomy" id="109634"/>
    <lineage>
        <taxon>Eukaryota</taxon>
        <taxon>Fungi</taxon>
        <taxon>Dikarya</taxon>
        <taxon>Basidiomycota</taxon>
        <taxon>Agaricomycotina</taxon>
        <taxon>Agaricomycetes</taxon>
        <taxon>Agaricomycetidae</taxon>
        <taxon>Agaricales</taxon>
        <taxon>Agaricineae</taxon>
        <taxon>Hymenogastraceae</taxon>
        <taxon>Gymnopilus</taxon>
    </lineage>
</organism>
<reference evidence="6" key="1">
    <citation type="submission" date="2020-11" db="EMBL/GenBank/DDBJ databases">
        <authorList>
            <consortium name="DOE Joint Genome Institute"/>
            <person name="Ahrendt S."/>
            <person name="Riley R."/>
            <person name="Andreopoulos W."/>
            <person name="LaButti K."/>
            <person name="Pangilinan J."/>
            <person name="Ruiz-duenas F.J."/>
            <person name="Barrasa J.M."/>
            <person name="Sanchez-Garcia M."/>
            <person name="Camarero S."/>
            <person name="Miyauchi S."/>
            <person name="Serrano A."/>
            <person name="Linde D."/>
            <person name="Babiker R."/>
            <person name="Drula E."/>
            <person name="Ayuso-Fernandez I."/>
            <person name="Pacheco R."/>
            <person name="Padilla G."/>
            <person name="Ferreira P."/>
            <person name="Barriuso J."/>
            <person name="Kellner H."/>
            <person name="Castanera R."/>
            <person name="Alfaro M."/>
            <person name="Ramirez L."/>
            <person name="Pisabarro A.G."/>
            <person name="Kuo A."/>
            <person name="Tritt A."/>
            <person name="Lipzen A."/>
            <person name="He G."/>
            <person name="Yan M."/>
            <person name="Ng V."/>
            <person name="Cullen D."/>
            <person name="Martin F."/>
            <person name="Rosso M.-N."/>
            <person name="Henrissat B."/>
            <person name="Hibbett D."/>
            <person name="Martinez A.T."/>
            <person name="Grigoriev I.V."/>
        </authorList>
    </citation>
    <scope>NUCLEOTIDE SEQUENCE</scope>
    <source>
        <strain evidence="6">AH 44721</strain>
    </source>
</reference>
<name>A0A9P5NPG2_GYMJU</name>
<dbReference type="Gene3D" id="3.10.490.10">
    <property type="entry name" value="Gamma-glutamyl cyclotransferase-like"/>
    <property type="match status" value="1"/>
</dbReference>
<gene>
    <name evidence="6" type="ORF">CPB84DRAFT_1709637</name>
</gene>